<comment type="similarity">
    <text evidence="1">Belongs to the FemABX family.</text>
</comment>
<evidence type="ECO:0000256" key="6">
    <source>
        <dbReference type="ARBA" id="ARBA00023316"/>
    </source>
</evidence>
<comment type="caution">
    <text evidence="8">The sequence shown here is derived from an EMBL/GenBank/DDBJ whole genome shotgun (WGS) entry which is preliminary data.</text>
</comment>
<organism evidence="8 9">
    <name type="scientific">Rhodoplanes serenus</name>
    <dbReference type="NCBI Taxonomy" id="200615"/>
    <lineage>
        <taxon>Bacteria</taxon>
        <taxon>Pseudomonadati</taxon>
        <taxon>Pseudomonadota</taxon>
        <taxon>Alphaproteobacteria</taxon>
        <taxon>Hyphomicrobiales</taxon>
        <taxon>Nitrobacteraceae</taxon>
        <taxon>Rhodoplanes</taxon>
    </lineage>
</organism>
<reference evidence="9" key="1">
    <citation type="submission" date="2018-10" db="EMBL/GenBank/DDBJ databases">
        <authorList>
            <person name="Peiro R."/>
            <person name="Begona"/>
            <person name="Cbmso G."/>
            <person name="Lopez M."/>
            <person name="Gonzalez S."/>
            <person name="Sacristan E."/>
            <person name="Castillo E."/>
        </authorList>
    </citation>
    <scope>NUCLEOTIDE SEQUENCE [LARGE SCALE GENOMIC DNA]</scope>
</reference>
<dbReference type="PANTHER" id="PTHR36174:SF1">
    <property type="entry name" value="LIPID II:GLYCINE GLYCYLTRANSFERASE"/>
    <property type="match status" value="1"/>
</dbReference>
<evidence type="ECO:0000256" key="1">
    <source>
        <dbReference type="ARBA" id="ARBA00009943"/>
    </source>
</evidence>
<dbReference type="InterPro" id="IPR003447">
    <property type="entry name" value="FEMABX"/>
</dbReference>
<dbReference type="InterPro" id="IPR050644">
    <property type="entry name" value="PG_Glycine_Bridge_Synth"/>
</dbReference>
<feature type="domain" description="BioF2-like acetyltransferase" evidence="7">
    <location>
        <begin position="173"/>
        <end position="311"/>
    </location>
</feature>
<evidence type="ECO:0000256" key="4">
    <source>
        <dbReference type="ARBA" id="ARBA00022984"/>
    </source>
</evidence>
<dbReference type="PROSITE" id="PS51191">
    <property type="entry name" value="FEMABX"/>
    <property type="match status" value="1"/>
</dbReference>
<accession>A0A3S4C091</accession>
<evidence type="ECO:0000256" key="5">
    <source>
        <dbReference type="ARBA" id="ARBA00023315"/>
    </source>
</evidence>
<dbReference type="GO" id="GO:0016755">
    <property type="term" value="F:aminoacyltransferase activity"/>
    <property type="evidence" value="ECO:0007669"/>
    <property type="project" value="InterPro"/>
</dbReference>
<keyword evidence="3" id="KW-0133">Cell shape</keyword>
<dbReference type="GO" id="GO:0009252">
    <property type="term" value="P:peptidoglycan biosynthetic process"/>
    <property type="evidence" value="ECO:0007669"/>
    <property type="project" value="UniProtKB-KW"/>
</dbReference>
<keyword evidence="5" id="KW-0012">Acyltransferase</keyword>
<dbReference type="GO" id="GO:0071555">
    <property type="term" value="P:cell wall organization"/>
    <property type="evidence" value="ECO:0007669"/>
    <property type="project" value="UniProtKB-KW"/>
</dbReference>
<evidence type="ECO:0000259" key="7">
    <source>
        <dbReference type="Pfam" id="PF13480"/>
    </source>
</evidence>
<dbReference type="EMBL" id="UWOC01000210">
    <property type="protein sequence ID" value="VCU11704.1"/>
    <property type="molecule type" value="Genomic_DNA"/>
</dbReference>
<dbReference type="InterPro" id="IPR038740">
    <property type="entry name" value="BioF2-like_GNAT_dom"/>
</dbReference>
<dbReference type="OrthoDB" id="7978401at2"/>
<evidence type="ECO:0000313" key="8">
    <source>
        <dbReference type="EMBL" id="VCU11704.1"/>
    </source>
</evidence>
<gene>
    <name evidence="8" type="ORF">RHODGE_RHODGE_04919</name>
</gene>
<dbReference type="Pfam" id="PF13480">
    <property type="entry name" value="Acetyltransf_6"/>
    <property type="match status" value="1"/>
</dbReference>
<keyword evidence="6" id="KW-0961">Cell wall biogenesis/degradation</keyword>
<evidence type="ECO:0000256" key="3">
    <source>
        <dbReference type="ARBA" id="ARBA00022960"/>
    </source>
</evidence>
<dbReference type="GO" id="GO:0008360">
    <property type="term" value="P:regulation of cell shape"/>
    <property type="evidence" value="ECO:0007669"/>
    <property type="project" value="UniProtKB-KW"/>
</dbReference>
<dbReference type="PANTHER" id="PTHR36174">
    <property type="entry name" value="LIPID II:GLYCINE GLYCYLTRANSFERASE"/>
    <property type="match status" value="1"/>
</dbReference>
<proteinExistence type="inferred from homology"/>
<protein>
    <recommendedName>
        <fullName evidence="7">BioF2-like acetyltransferase domain-containing protein</fullName>
    </recommendedName>
</protein>
<dbReference type="AlphaFoldDB" id="A0A3S4C091"/>
<keyword evidence="9" id="KW-1185">Reference proteome</keyword>
<keyword evidence="4" id="KW-0573">Peptidoglycan synthesis</keyword>
<keyword evidence="2" id="KW-0808">Transferase</keyword>
<sequence>MPATPMSAKPMPDDEPSPWRLMSDEEARLSWNTELGRLADASPFQSYEWGRYHRSLGWEPLHYVAPAADGGAVRALALVLMRRAPGRLGFGWCAGGPLGDIAAWRALPAAVRETQGLHGLYVRVRCERPRHPHDALLLRHGGWRPPAHPLGSGLSMALDLTQDPEALHDAMHRNWRRGLRHARGELLRIERTSHPDVDEIRDVFAEMEGRKRLPELFSRDRLAHLFDSAAARLVFLQCRDRDGRLVAVRGALTLGDRACDYVAATSQEGRRQRASYLVLWELLAQCRAAGVAHYDLGGIDPWLNPGVYEFKKQSGAREIEFLGEWQWATAPWLAWAGDTLVRRRGSVRATMAAWRDRLRRKAAAPGPAGLPEEAGAALPNR</sequence>
<name>A0A3S4C091_9BRAD</name>
<dbReference type="RefSeq" id="WP_129611624.1">
    <property type="nucleotide sequence ID" value="NZ_UWOC01000210.1"/>
</dbReference>
<dbReference type="InterPro" id="IPR016181">
    <property type="entry name" value="Acyl_CoA_acyltransferase"/>
</dbReference>
<dbReference type="Proteomes" id="UP000289200">
    <property type="component" value="Unassembled WGS sequence"/>
</dbReference>
<dbReference type="Gene3D" id="3.40.630.30">
    <property type="match status" value="2"/>
</dbReference>
<evidence type="ECO:0000313" key="9">
    <source>
        <dbReference type="Proteomes" id="UP000289200"/>
    </source>
</evidence>
<dbReference type="SUPFAM" id="SSF55729">
    <property type="entry name" value="Acyl-CoA N-acyltransferases (Nat)"/>
    <property type="match status" value="2"/>
</dbReference>
<evidence type="ECO:0000256" key="2">
    <source>
        <dbReference type="ARBA" id="ARBA00022679"/>
    </source>
</evidence>